<dbReference type="AlphaFoldDB" id="A0A067TFP7"/>
<gene>
    <name evidence="1" type="ORF">GALMADRAFT_264302</name>
</gene>
<protein>
    <recommendedName>
        <fullName evidence="3">F-box domain-containing protein</fullName>
    </recommendedName>
</protein>
<dbReference type="EMBL" id="KL142370">
    <property type="protein sequence ID" value="KDR82020.1"/>
    <property type="molecule type" value="Genomic_DNA"/>
</dbReference>
<evidence type="ECO:0000313" key="1">
    <source>
        <dbReference type="EMBL" id="KDR82020.1"/>
    </source>
</evidence>
<organism evidence="1 2">
    <name type="scientific">Galerina marginata (strain CBS 339.88)</name>
    <dbReference type="NCBI Taxonomy" id="685588"/>
    <lineage>
        <taxon>Eukaryota</taxon>
        <taxon>Fungi</taxon>
        <taxon>Dikarya</taxon>
        <taxon>Basidiomycota</taxon>
        <taxon>Agaricomycotina</taxon>
        <taxon>Agaricomycetes</taxon>
        <taxon>Agaricomycetidae</taxon>
        <taxon>Agaricales</taxon>
        <taxon>Agaricineae</taxon>
        <taxon>Strophariaceae</taxon>
        <taxon>Galerina</taxon>
    </lineage>
</organism>
<evidence type="ECO:0008006" key="3">
    <source>
        <dbReference type="Google" id="ProtNLM"/>
    </source>
</evidence>
<evidence type="ECO:0000313" key="2">
    <source>
        <dbReference type="Proteomes" id="UP000027222"/>
    </source>
</evidence>
<dbReference type="Proteomes" id="UP000027222">
    <property type="component" value="Unassembled WGS sequence"/>
</dbReference>
<dbReference type="HOGENOM" id="CLU_020999_4_0_1"/>
<sequence>MPSNPQRDAELFRLQEKQTKFETERTALFHRIMKLNHQIGQVQAEYGAVYNEPAPLLTLSTEVTCLIFDFTVAAGFTTARQALADQEDKRKFFPEVVVSQVCHQWRSISLAYPALWARFCYDSPHASRVPLYRLDAYLERSASQPLELWFNFRGSEDREWTVDGHLALLRRSIPAITRWKCFTVLSDPTTPVDALLSEIASLSAQNLEHFVFCPGVEADTDDSSASSVEDVVIEKDFETTIFKNGTPKLKSLTLDCSYKCLPPLSNITTLRLEAPNSGLGMVLSWGAFRNVLSISSLENLSLVGPVLENHYHRMKLITMNSLKNLRFGNLKLLWLPFLRAPLLATLIIRKCWIDSLFGYDQVLKSEPYAFPTLRSLCLIRTTAQSFQIAHHLAQMTELATDIVFSQENGTNRFSSLVLNHEDSRSETYWTQAVQITFNSYVLDFRQIIHFVKARRMNNMTLRINQLSEYQWRGPPSLEFEECKELSKICTLEILDDKTIDKALWKMHWQFGGNQLGCPMDDDSEGLFAVRE</sequence>
<reference evidence="2" key="1">
    <citation type="journal article" date="2014" name="Proc. Natl. Acad. Sci. U.S.A.">
        <title>Extensive sampling of basidiomycete genomes demonstrates inadequacy of the white-rot/brown-rot paradigm for wood decay fungi.</title>
        <authorList>
            <person name="Riley R."/>
            <person name="Salamov A.A."/>
            <person name="Brown D.W."/>
            <person name="Nagy L.G."/>
            <person name="Floudas D."/>
            <person name="Held B.W."/>
            <person name="Levasseur A."/>
            <person name="Lombard V."/>
            <person name="Morin E."/>
            <person name="Otillar R."/>
            <person name="Lindquist E.A."/>
            <person name="Sun H."/>
            <person name="LaButti K.M."/>
            <person name="Schmutz J."/>
            <person name="Jabbour D."/>
            <person name="Luo H."/>
            <person name="Baker S.E."/>
            <person name="Pisabarro A.G."/>
            <person name="Walton J.D."/>
            <person name="Blanchette R.A."/>
            <person name="Henrissat B."/>
            <person name="Martin F."/>
            <person name="Cullen D."/>
            <person name="Hibbett D.S."/>
            <person name="Grigoriev I.V."/>
        </authorList>
    </citation>
    <scope>NUCLEOTIDE SEQUENCE [LARGE SCALE GENOMIC DNA]</scope>
    <source>
        <strain evidence="2">CBS 339.88</strain>
    </source>
</reference>
<accession>A0A067TFP7</accession>
<dbReference type="OrthoDB" id="3357519at2759"/>
<keyword evidence="2" id="KW-1185">Reference proteome</keyword>
<dbReference type="STRING" id="685588.A0A067TFP7"/>
<name>A0A067TFP7_GALM3</name>
<proteinExistence type="predicted"/>